<dbReference type="PROSITE" id="PS50920">
    <property type="entry name" value="SOLCAR"/>
    <property type="match status" value="3"/>
</dbReference>
<dbReference type="AlphaFoldDB" id="A0A1V9ZPP3"/>
<feature type="repeat" description="Solcar" evidence="9">
    <location>
        <begin position="99"/>
        <end position="185"/>
    </location>
</feature>
<protein>
    <submittedName>
        <fullName evidence="11">Mitochondrial carnitine/acylcarnitine carrier protein</fullName>
    </submittedName>
</protein>
<keyword evidence="8 9" id="KW-0472">Membrane</keyword>
<evidence type="ECO:0000256" key="10">
    <source>
        <dbReference type="RuleBase" id="RU000488"/>
    </source>
</evidence>
<dbReference type="InterPro" id="IPR023395">
    <property type="entry name" value="MCP_dom_sf"/>
</dbReference>
<keyword evidence="5" id="KW-0677">Repeat</keyword>
<dbReference type="PANTHER" id="PTHR45624">
    <property type="entry name" value="MITOCHONDRIAL BASIC AMINO ACIDS TRANSPORTER-RELATED"/>
    <property type="match status" value="1"/>
</dbReference>
<dbReference type="PANTHER" id="PTHR45624:SF10">
    <property type="entry name" value="SLC (SOLUTE CARRIER) HOMOLOG"/>
    <property type="match status" value="1"/>
</dbReference>
<feature type="repeat" description="Solcar" evidence="9">
    <location>
        <begin position="9"/>
        <end position="92"/>
    </location>
</feature>
<gene>
    <name evidence="11" type="ORF">ACHHYP_04619</name>
</gene>
<sequence>MPMEWIDIAKDLCAGTVGGVAGIVAGHPLDTIKVRLQTQSHLTKRSSILQTFRSIAAKEGVRGFYKGMLSPIISNAPINAVVFAIYGQASRALAGDDPLTPGQQYLAGALAGLAQVTFSAPAELVKIQMQVATRASSQSSMQCAARIVRKYGVFKGLYHGWQLTVLRDVPAFGSYFFTYEVAKDLLSGGKDASTTTLLLAGGIAGSMSWVLTQPIDVLKTLAQSQRFEEHVSTRTLLKHHVRLEGWGFLTKGFGATVLRAFPVSAVTFLVYERMMEFMHIPDADNALHMM</sequence>
<evidence type="ECO:0000256" key="5">
    <source>
        <dbReference type="ARBA" id="ARBA00022737"/>
    </source>
</evidence>
<dbReference type="Proteomes" id="UP000243579">
    <property type="component" value="Unassembled WGS sequence"/>
</dbReference>
<name>A0A1V9ZPP3_ACHHY</name>
<evidence type="ECO:0000256" key="2">
    <source>
        <dbReference type="ARBA" id="ARBA00006375"/>
    </source>
</evidence>
<feature type="repeat" description="Solcar" evidence="9">
    <location>
        <begin position="192"/>
        <end position="277"/>
    </location>
</feature>
<reference evidence="11 12" key="1">
    <citation type="journal article" date="2014" name="Genome Biol. Evol.">
        <title>The secreted proteins of Achlya hypogyna and Thraustotheca clavata identify the ancestral oomycete secretome and reveal gene acquisitions by horizontal gene transfer.</title>
        <authorList>
            <person name="Misner I."/>
            <person name="Blouin N."/>
            <person name="Leonard G."/>
            <person name="Richards T.A."/>
            <person name="Lane C.E."/>
        </authorList>
    </citation>
    <scope>NUCLEOTIDE SEQUENCE [LARGE SCALE GENOMIC DNA]</scope>
    <source>
        <strain evidence="11 12">ATCC 48635</strain>
    </source>
</reference>
<keyword evidence="3 10" id="KW-0813">Transport</keyword>
<evidence type="ECO:0000256" key="6">
    <source>
        <dbReference type="ARBA" id="ARBA00022989"/>
    </source>
</evidence>
<keyword evidence="6" id="KW-1133">Transmembrane helix</keyword>
<proteinExistence type="inferred from homology"/>
<evidence type="ECO:0000256" key="7">
    <source>
        <dbReference type="ARBA" id="ARBA00023128"/>
    </source>
</evidence>
<evidence type="ECO:0000256" key="8">
    <source>
        <dbReference type="ARBA" id="ARBA00023136"/>
    </source>
</evidence>
<dbReference type="STRING" id="1202772.A0A1V9ZPP3"/>
<dbReference type="InterPro" id="IPR050567">
    <property type="entry name" value="Mitochondrial_Carrier"/>
</dbReference>
<dbReference type="InterPro" id="IPR018108">
    <property type="entry name" value="MCP_transmembrane"/>
</dbReference>
<dbReference type="Gene3D" id="1.50.40.10">
    <property type="entry name" value="Mitochondrial carrier domain"/>
    <property type="match status" value="2"/>
</dbReference>
<evidence type="ECO:0000313" key="11">
    <source>
        <dbReference type="EMBL" id="OQR99750.1"/>
    </source>
</evidence>
<comment type="caution">
    <text evidence="11">The sequence shown here is derived from an EMBL/GenBank/DDBJ whole genome shotgun (WGS) entry which is preliminary data.</text>
</comment>
<evidence type="ECO:0000256" key="9">
    <source>
        <dbReference type="PROSITE-ProRule" id="PRU00282"/>
    </source>
</evidence>
<keyword evidence="12" id="KW-1185">Reference proteome</keyword>
<evidence type="ECO:0000313" key="12">
    <source>
        <dbReference type="Proteomes" id="UP000243579"/>
    </source>
</evidence>
<dbReference type="GO" id="GO:0022857">
    <property type="term" value="F:transmembrane transporter activity"/>
    <property type="evidence" value="ECO:0007669"/>
    <property type="project" value="TreeGrafter"/>
</dbReference>
<evidence type="ECO:0000256" key="1">
    <source>
        <dbReference type="ARBA" id="ARBA00004225"/>
    </source>
</evidence>
<dbReference type="EMBL" id="JNBR01000043">
    <property type="protein sequence ID" value="OQR99750.1"/>
    <property type="molecule type" value="Genomic_DNA"/>
</dbReference>
<accession>A0A1V9ZPP3</accession>
<dbReference type="SUPFAM" id="SSF103506">
    <property type="entry name" value="Mitochondrial carrier"/>
    <property type="match status" value="1"/>
</dbReference>
<keyword evidence="7" id="KW-0496">Mitochondrion</keyword>
<dbReference type="PRINTS" id="PR00926">
    <property type="entry name" value="MITOCARRIER"/>
</dbReference>
<evidence type="ECO:0000256" key="4">
    <source>
        <dbReference type="ARBA" id="ARBA00022692"/>
    </source>
</evidence>
<organism evidence="11 12">
    <name type="scientific">Achlya hypogyna</name>
    <name type="common">Oomycete</name>
    <name type="synonym">Protoachlya hypogyna</name>
    <dbReference type="NCBI Taxonomy" id="1202772"/>
    <lineage>
        <taxon>Eukaryota</taxon>
        <taxon>Sar</taxon>
        <taxon>Stramenopiles</taxon>
        <taxon>Oomycota</taxon>
        <taxon>Saprolegniomycetes</taxon>
        <taxon>Saprolegniales</taxon>
        <taxon>Achlyaceae</taxon>
        <taxon>Achlya</taxon>
    </lineage>
</organism>
<dbReference type="InterPro" id="IPR002067">
    <property type="entry name" value="MCP"/>
</dbReference>
<dbReference type="Pfam" id="PF00153">
    <property type="entry name" value="Mito_carr"/>
    <property type="match status" value="3"/>
</dbReference>
<comment type="similarity">
    <text evidence="2 10">Belongs to the mitochondrial carrier (TC 2.A.29) family.</text>
</comment>
<dbReference type="GO" id="GO:0031966">
    <property type="term" value="C:mitochondrial membrane"/>
    <property type="evidence" value="ECO:0007669"/>
    <property type="project" value="UniProtKB-SubCell"/>
</dbReference>
<evidence type="ECO:0000256" key="3">
    <source>
        <dbReference type="ARBA" id="ARBA00022448"/>
    </source>
</evidence>
<comment type="subcellular location">
    <subcellularLocation>
        <location evidence="1">Mitochondrion membrane</location>
        <topology evidence="1">Multi-pass membrane protein</topology>
    </subcellularLocation>
</comment>
<dbReference type="OrthoDB" id="193856at2759"/>
<keyword evidence="4 9" id="KW-0812">Transmembrane</keyword>